<evidence type="ECO:0000259" key="6">
    <source>
        <dbReference type="PROSITE" id="PS51332"/>
    </source>
</evidence>
<dbReference type="SUPFAM" id="SSF52242">
    <property type="entry name" value="Cobalamin (vitamin B12)-binding domain"/>
    <property type="match status" value="1"/>
</dbReference>
<dbReference type="InterPro" id="IPR006158">
    <property type="entry name" value="Cobalamin-bd"/>
</dbReference>
<evidence type="ECO:0000259" key="7">
    <source>
        <dbReference type="PROSITE" id="PS51918"/>
    </source>
</evidence>
<dbReference type="InterPro" id="IPR036724">
    <property type="entry name" value="Cobalamin-bd_sf"/>
</dbReference>
<evidence type="ECO:0000256" key="1">
    <source>
        <dbReference type="ARBA" id="ARBA00001966"/>
    </source>
</evidence>
<sequence length="452" mass="51823">MNIALVVPRSYNKKNLYKEYPLGAGYIGTILKNMGNNIKIYDQNVEFTDNLELVKELVSKKYDLIGFSILTATYPTAIEIIDLLKNSGNSSVLFAGGIHPSIFPIDCINDGFDYVIKGEGEIPVQKLVSYLNGSIKLSDVPNIAYKHESEIYNKENEPLDINVNSLPIIDRNLFDMKKYTTHSISGTRGCPFSCKFCCNYNHLTNVSLRNRIRTVESLVEEVEYLVKNFDSKEMFFTDDVFFGNLNKLKKFNELLKDKNLKIKYNAQLRINMITDKICKLLIESGCKKIEVGIETGSEEILKNVCKGISIDDIKNGIKIAKRNGLRIKTNWIYGLPGELQEQYKSIDLMVETMPDEISIHQLIPFPGTEYYDKREKYGINIKNPKDFKSFCYGDLDDNISYDYINYEQYKKLVGDTIVALENIGYISSDNSKRNDRYIYTTPFQKESLKPVQ</sequence>
<feature type="domain" description="B12-binding" evidence="6">
    <location>
        <begin position="7"/>
        <end position="138"/>
    </location>
</feature>
<dbReference type="OrthoDB" id="9801424at2"/>
<keyword evidence="4" id="KW-0408">Iron</keyword>
<keyword evidence="9" id="KW-1185">Reference proteome</keyword>
<dbReference type="InterPro" id="IPR006638">
    <property type="entry name" value="Elp3/MiaA/NifB-like_rSAM"/>
</dbReference>
<dbReference type="InterPro" id="IPR023404">
    <property type="entry name" value="rSAM_horseshoe"/>
</dbReference>
<evidence type="ECO:0000313" key="9">
    <source>
        <dbReference type="Proteomes" id="UP000430345"/>
    </source>
</evidence>
<dbReference type="GO" id="GO:0031419">
    <property type="term" value="F:cobalamin binding"/>
    <property type="evidence" value="ECO:0007669"/>
    <property type="project" value="InterPro"/>
</dbReference>
<dbReference type="PROSITE" id="PS51918">
    <property type="entry name" value="RADICAL_SAM"/>
    <property type="match status" value="1"/>
</dbReference>
<organism evidence="8 9">
    <name type="scientific">Clostridium tarantellae</name>
    <dbReference type="NCBI Taxonomy" id="39493"/>
    <lineage>
        <taxon>Bacteria</taxon>
        <taxon>Bacillati</taxon>
        <taxon>Bacillota</taxon>
        <taxon>Clostridia</taxon>
        <taxon>Eubacteriales</taxon>
        <taxon>Clostridiaceae</taxon>
        <taxon>Clostridium</taxon>
    </lineage>
</organism>
<dbReference type="SUPFAM" id="SSF102114">
    <property type="entry name" value="Radical SAM enzymes"/>
    <property type="match status" value="1"/>
</dbReference>
<dbReference type="SFLD" id="SFLDG01123">
    <property type="entry name" value="methyltransferase_(Class_B)"/>
    <property type="match status" value="1"/>
</dbReference>
<dbReference type="SMART" id="SM00729">
    <property type="entry name" value="Elp3"/>
    <property type="match status" value="1"/>
</dbReference>
<dbReference type="PANTHER" id="PTHR43409">
    <property type="entry name" value="ANAEROBIC MAGNESIUM-PROTOPORPHYRIN IX MONOMETHYL ESTER CYCLASE-RELATED"/>
    <property type="match status" value="1"/>
</dbReference>
<protein>
    <submittedName>
        <fullName evidence="8">Radical SAM protein</fullName>
    </submittedName>
</protein>
<keyword evidence="5" id="KW-0411">Iron-sulfur</keyword>
<dbReference type="GO" id="GO:0051539">
    <property type="term" value="F:4 iron, 4 sulfur cluster binding"/>
    <property type="evidence" value="ECO:0007669"/>
    <property type="project" value="UniProtKB-KW"/>
</dbReference>
<dbReference type="CDD" id="cd01335">
    <property type="entry name" value="Radical_SAM"/>
    <property type="match status" value="1"/>
</dbReference>
<dbReference type="Gene3D" id="3.40.50.280">
    <property type="entry name" value="Cobalamin-binding domain"/>
    <property type="match status" value="1"/>
</dbReference>
<dbReference type="Pfam" id="PF04055">
    <property type="entry name" value="Radical_SAM"/>
    <property type="match status" value="1"/>
</dbReference>
<proteinExistence type="predicted"/>
<gene>
    <name evidence="8" type="ORF">GBZ86_01825</name>
</gene>
<dbReference type="RefSeq" id="WP_152887195.1">
    <property type="nucleotide sequence ID" value="NZ_WHJC01000010.1"/>
</dbReference>
<evidence type="ECO:0000256" key="3">
    <source>
        <dbReference type="ARBA" id="ARBA00022723"/>
    </source>
</evidence>
<dbReference type="GO" id="GO:0003824">
    <property type="term" value="F:catalytic activity"/>
    <property type="evidence" value="ECO:0007669"/>
    <property type="project" value="InterPro"/>
</dbReference>
<dbReference type="InterPro" id="IPR034466">
    <property type="entry name" value="Methyltransferase_Class_B"/>
</dbReference>
<evidence type="ECO:0000256" key="2">
    <source>
        <dbReference type="ARBA" id="ARBA00022691"/>
    </source>
</evidence>
<dbReference type="CDD" id="cd02068">
    <property type="entry name" value="radical_SAM_B12_BD"/>
    <property type="match status" value="1"/>
</dbReference>
<dbReference type="SFLD" id="SFLDS00029">
    <property type="entry name" value="Radical_SAM"/>
    <property type="match status" value="1"/>
</dbReference>
<name>A0A6I1MJC6_9CLOT</name>
<dbReference type="PROSITE" id="PS51332">
    <property type="entry name" value="B12_BINDING"/>
    <property type="match status" value="1"/>
</dbReference>
<dbReference type="InterPro" id="IPR051198">
    <property type="entry name" value="BchE-like"/>
</dbReference>
<dbReference type="Proteomes" id="UP000430345">
    <property type="component" value="Unassembled WGS sequence"/>
</dbReference>
<feature type="domain" description="Radical SAM core" evidence="7">
    <location>
        <begin position="176"/>
        <end position="402"/>
    </location>
</feature>
<evidence type="ECO:0000256" key="4">
    <source>
        <dbReference type="ARBA" id="ARBA00023004"/>
    </source>
</evidence>
<dbReference type="InterPro" id="IPR007197">
    <property type="entry name" value="rSAM"/>
</dbReference>
<evidence type="ECO:0000313" key="8">
    <source>
        <dbReference type="EMBL" id="MPQ42508.1"/>
    </source>
</evidence>
<dbReference type="GO" id="GO:0046872">
    <property type="term" value="F:metal ion binding"/>
    <property type="evidence" value="ECO:0007669"/>
    <property type="project" value="UniProtKB-KW"/>
</dbReference>
<dbReference type="InterPro" id="IPR058240">
    <property type="entry name" value="rSAM_sf"/>
</dbReference>
<dbReference type="AlphaFoldDB" id="A0A6I1MJC6"/>
<comment type="cofactor">
    <cofactor evidence="1">
        <name>[4Fe-4S] cluster</name>
        <dbReference type="ChEBI" id="CHEBI:49883"/>
    </cofactor>
</comment>
<reference evidence="8 9" key="1">
    <citation type="submission" date="2019-10" db="EMBL/GenBank/DDBJ databases">
        <title>The Genome Sequence of Clostridium tarantellae Isolated from Fish Brain.</title>
        <authorList>
            <person name="Bano L."/>
            <person name="Kiel M."/>
            <person name="Sales G."/>
            <person name="Doxey A.C."/>
            <person name="Mansfield M.J."/>
            <person name="Schiavone M."/>
            <person name="Rossetto O."/>
            <person name="Pirazzini M."/>
            <person name="Dobrindt U."/>
            <person name="Montecucco C."/>
        </authorList>
    </citation>
    <scope>NUCLEOTIDE SEQUENCE [LARGE SCALE GENOMIC DNA]</scope>
    <source>
        <strain evidence="8 9">DSM 3997</strain>
    </source>
</reference>
<accession>A0A6I1MJC6</accession>
<keyword evidence="3" id="KW-0479">Metal-binding</keyword>
<dbReference type="Pfam" id="PF02310">
    <property type="entry name" value="B12-binding"/>
    <property type="match status" value="1"/>
</dbReference>
<dbReference type="SFLD" id="SFLDG01082">
    <property type="entry name" value="B12-binding_domain_containing"/>
    <property type="match status" value="1"/>
</dbReference>
<comment type="caution">
    <text evidence="8">The sequence shown here is derived from an EMBL/GenBank/DDBJ whole genome shotgun (WGS) entry which is preliminary data.</text>
</comment>
<dbReference type="EMBL" id="WHJC01000010">
    <property type="protein sequence ID" value="MPQ42508.1"/>
    <property type="molecule type" value="Genomic_DNA"/>
</dbReference>
<keyword evidence="2" id="KW-0949">S-adenosyl-L-methionine</keyword>
<evidence type="ECO:0000256" key="5">
    <source>
        <dbReference type="ARBA" id="ARBA00023014"/>
    </source>
</evidence>
<dbReference type="Gene3D" id="3.80.30.20">
    <property type="entry name" value="tm_1862 like domain"/>
    <property type="match status" value="1"/>
</dbReference>